<organism evidence="1">
    <name type="scientific">Rhizophora mucronata</name>
    <name type="common">Asiatic mangrove</name>
    <dbReference type="NCBI Taxonomy" id="61149"/>
    <lineage>
        <taxon>Eukaryota</taxon>
        <taxon>Viridiplantae</taxon>
        <taxon>Streptophyta</taxon>
        <taxon>Embryophyta</taxon>
        <taxon>Tracheophyta</taxon>
        <taxon>Spermatophyta</taxon>
        <taxon>Magnoliopsida</taxon>
        <taxon>eudicotyledons</taxon>
        <taxon>Gunneridae</taxon>
        <taxon>Pentapetalae</taxon>
        <taxon>rosids</taxon>
        <taxon>fabids</taxon>
        <taxon>Malpighiales</taxon>
        <taxon>Rhizophoraceae</taxon>
        <taxon>Rhizophora</taxon>
    </lineage>
</organism>
<name>A0A2P2QYE7_RHIMU</name>
<reference evidence="1" key="1">
    <citation type="submission" date="2018-02" db="EMBL/GenBank/DDBJ databases">
        <title>Rhizophora mucronata_Transcriptome.</title>
        <authorList>
            <person name="Meera S.P."/>
            <person name="Sreeshan A."/>
            <person name="Augustine A."/>
        </authorList>
    </citation>
    <scope>NUCLEOTIDE SEQUENCE</scope>
    <source>
        <tissue evidence="1">Leaf</tissue>
    </source>
</reference>
<dbReference type="AlphaFoldDB" id="A0A2P2QYE7"/>
<sequence>MLMPYVQINGRNVVYIFIIEGLLGSRSVNLIGL</sequence>
<accession>A0A2P2QYE7</accession>
<proteinExistence type="predicted"/>
<dbReference type="EMBL" id="GGEC01091457">
    <property type="protein sequence ID" value="MBX71941.1"/>
    <property type="molecule type" value="Transcribed_RNA"/>
</dbReference>
<evidence type="ECO:0000313" key="1">
    <source>
        <dbReference type="EMBL" id="MBX71941.1"/>
    </source>
</evidence>
<protein>
    <submittedName>
        <fullName evidence="1">Uncharacterized protein</fullName>
    </submittedName>
</protein>